<dbReference type="EMBL" id="PGGS01000556">
    <property type="protein sequence ID" value="PNH03054.1"/>
    <property type="molecule type" value="Genomic_DNA"/>
</dbReference>
<dbReference type="Pfam" id="PF01593">
    <property type="entry name" value="Amino_oxidase"/>
    <property type="match status" value="1"/>
</dbReference>
<dbReference type="InterPro" id="IPR043141">
    <property type="entry name" value="Ribosomal_uL10-like_sf"/>
</dbReference>
<organism evidence="5 6">
    <name type="scientific">Tetrabaena socialis</name>
    <dbReference type="NCBI Taxonomy" id="47790"/>
    <lineage>
        <taxon>Eukaryota</taxon>
        <taxon>Viridiplantae</taxon>
        <taxon>Chlorophyta</taxon>
        <taxon>core chlorophytes</taxon>
        <taxon>Chlorophyceae</taxon>
        <taxon>CS clade</taxon>
        <taxon>Chlamydomonadales</taxon>
        <taxon>Tetrabaenaceae</taxon>
        <taxon>Tetrabaena</taxon>
    </lineage>
</organism>
<name>A0A2J7ZS08_9CHLO</name>
<dbReference type="GO" id="GO:0005840">
    <property type="term" value="C:ribosome"/>
    <property type="evidence" value="ECO:0007669"/>
    <property type="project" value="UniProtKB-KW"/>
</dbReference>
<sequence length="734" mass="81181">MQSSNMALRGQRSQFAGAPFTGARVQRASLQVTNAITRQKKELVVTTLKDKLDKSLVVFGMRFKGLSVSTVQRFRKGLPANSSVYVCKNSLMKVAISQTQGWEALAEKGCEGENAWVFVGEEDVAHAVKHYFKFEEDLFVEAKKQAAKNVEVGRPTELAVAVMSGQYLTVEELKRCENLPTKAQLLATIARLAKQPATKLATGIKMVPTKLAIALKKVSELDDDKSKTLAQVQLQVGVLVIGAGPTGLGAATRLDQHGHKDWLMIDAAPEAGGLACTDTTPEGFLFDMGGHVIFSHWNYFDQLLDSALGSGPEAWNTLQRVSYVWISDRWVAYPFQNNISALPKEDQIKCLTGLVEAKVSNTTAQGRPKNFDEWILRVMGPGIADLFMRPYNFKVWAIPTNLMQCNWLGERVATVDVDRAITNVINNKEDAGWGPNAVFRFPTSGGTGAIWKGVAKLLPQDRQRYNQKVVSIDKEAKIVTLDDGHKYLYDSLVSTLPLDQTLTWLGQEEWAKGLQHSSSHIVGVGIRGECPHGSKCWLYYPESNCPFYRCTVFSNYSKFNCPADDAKLATLCNGDGTTPANGEAKAGPYWSLMFEVSESNYKPLNQEATTLGGTAGTWSHVVKETLLGAINTQLLQPGDEVVSLYHRRIEHGYPTPSLGRDEVLDKALPWLQQFGIWSRGRFGSYKYEVANQDHSLMLGVECVDNILHGTKELTLAYPDIVNAKKNTELLYSKK</sequence>
<evidence type="ECO:0000313" key="6">
    <source>
        <dbReference type="Proteomes" id="UP000236333"/>
    </source>
</evidence>
<keyword evidence="3" id="KW-0687">Ribonucleoprotein</keyword>
<dbReference type="NCBIfam" id="NF000955">
    <property type="entry name" value="PRK00099.1-1"/>
    <property type="match status" value="1"/>
</dbReference>
<dbReference type="InterPro" id="IPR047865">
    <property type="entry name" value="Ribosomal_uL10_bac_type"/>
</dbReference>
<evidence type="ECO:0000256" key="2">
    <source>
        <dbReference type="ARBA" id="ARBA00022980"/>
    </source>
</evidence>
<evidence type="ECO:0000256" key="3">
    <source>
        <dbReference type="ARBA" id="ARBA00023274"/>
    </source>
</evidence>
<dbReference type="OrthoDB" id="38045at2759"/>
<comment type="caution">
    <text evidence="5">The sequence shown here is derived from an EMBL/GenBank/DDBJ whole genome shotgun (WGS) entry which is preliminary data.</text>
</comment>
<proteinExistence type="inferred from homology"/>
<keyword evidence="6" id="KW-1185">Reference proteome</keyword>
<feature type="domain" description="Amine oxidase" evidence="4">
    <location>
        <begin position="246"/>
        <end position="500"/>
    </location>
</feature>
<dbReference type="PANTHER" id="PTHR43734">
    <property type="entry name" value="PHYTOENE DESATURASE"/>
    <property type="match status" value="1"/>
</dbReference>
<protein>
    <submittedName>
        <fullName evidence="5">50S ribosomal protein L10</fullName>
    </submittedName>
</protein>
<dbReference type="InterPro" id="IPR002937">
    <property type="entry name" value="Amino_oxidase"/>
</dbReference>
<accession>A0A2J7ZS08</accession>
<dbReference type="InterPro" id="IPR036188">
    <property type="entry name" value="FAD/NAD-bd_sf"/>
</dbReference>
<dbReference type="SUPFAM" id="SSF160369">
    <property type="entry name" value="Ribosomal protein L10-like"/>
    <property type="match status" value="1"/>
</dbReference>
<keyword evidence="2 5" id="KW-0689">Ribosomal protein</keyword>
<evidence type="ECO:0000256" key="1">
    <source>
        <dbReference type="ARBA" id="ARBA00008889"/>
    </source>
</evidence>
<dbReference type="Gene3D" id="3.30.70.1730">
    <property type="match status" value="1"/>
</dbReference>
<evidence type="ECO:0000313" key="5">
    <source>
        <dbReference type="EMBL" id="PNH03054.1"/>
    </source>
</evidence>
<dbReference type="GO" id="GO:0016491">
    <property type="term" value="F:oxidoreductase activity"/>
    <property type="evidence" value="ECO:0007669"/>
    <property type="project" value="InterPro"/>
</dbReference>
<dbReference type="CDD" id="cd05797">
    <property type="entry name" value="Ribosomal_L10"/>
    <property type="match status" value="1"/>
</dbReference>
<dbReference type="GO" id="GO:1990904">
    <property type="term" value="C:ribonucleoprotein complex"/>
    <property type="evidence" value="ECO:0007669"/>
    <property type="project" value="UniProtKB-KW"/>
</dbReference>
<gene>
    <name evidence="5" type="ORF">TSOC_010941</name>
</gene>
<comment type="similarity">
    <text evidence="1">Belongs to the universal ribosomal protein uL10 family.</text>
</comment>
<evidence type="ECO:0000259" key="4">
    <source>
        <dbReference type="Pfam" id="PF01593"/>
    </source>
</evidence>
<dbReference type="AlphaFoldDB" id="A0A2J7ZS08"/>
<dbReference type="Gene3D" id="3.50.50.60">
    <property type="entry name" value="FAD/NAD(P)-binding domain"/>
    <property type="match status" value="1"/>
</dbReference>
<dbReference type="Proteomes" id="UP000236333">
    <property type="component" value="Unassembled WGS sequence"/>
</dbReference>
<dbReference type="PANTHER" id="PTHR43734:SF4">
    <property type="entry name" value="AMINE OXIDASE DOMAIN-CONTAINING PROTEIN"/>
    <property type="match status" value="1"/>
</dbReference>
<dbReference type="SUPFAM" id="SSF51905">
    <property type="entry name" value="FAD/NAD(P)-binding domain"/>
    <property type="match status" value="1"/>
</dbReference>
<reference evidence="5 6" key="1">
    <citation type="journal article" date="2017" name="Mol. Biol. Evol.">
        <title>The 4-celled Tetrabaena socialis nuclear genome reveals the essential components for genetic control of cell number at the origin of multicellularity in the volvocine lineage.</title>
        <authorList>
            <person name="Featherston J."/>
            <person name="Arakaki Y."/>
            <person name="Hanschen E.R."/>
            <person name="Ferris P.J."/>
            <person name="Michod R.E."/>
            <person name="Olson B.J.S.C."/>
            <person name="Nozaki H."/>
            <person name="Durand P.M."/>
        </authorList>
    </citation>
    <scope>NUCLEOTIDE SEQUENCE [LARGE SCALE GENOMIC DNA]</scope>
    <source>
        <strain evidence="5 6">NIES-571</strain>
    </source>
</reference>
<dbReference type="Pfam" id="PF00466">
    <property type="entry name" value="Ribosomal_L10"/>
    <property type="match status" value="1"/>
</dbReference>
<dbReference type="InterPro" id="IPR001790">
    <property type="entry name" value="Ribosomal_uL10"/>
</dbReference>